<dbReference type="PANTHER" id="PTHR16128:SF5">
    <property type="entry name" value="FAD_NAD(P)-BINDING OXIDOREDUCTASE FAMILY PROTEIN"/>
    <property type="match status" value="1"/>
</dbReference>
<evidence type="ECO:0000313" key="2">
    <source>
        <dbReference type="EMBL" id="AFK02180.1"/>
    </source>
</evidence>
<gene>
    <name evidence="2" type="ordered locus">Emtol_1030</name>
</gene>
<dbReference type="Gene3D" id="3.50.50.60">
    <property type="entry name" value="FAD/NAD(P)-binding domain"/>
    <property type="match status" value="1"/>
</dbReference>
<dbReference type="PANTHER" id="PTHR16128">
    <property type="entry name" value="FAD/NAD(P)-BINDING OXIDOREDUCTASE FAMILY PROTEIN"/>
    <property type="match status" value="1"/>
</dbReference>
<dbReference type="InterPro" id="IPR036188">
    <property type="entry name" value="FAD/NAD-bd_sf"/>
</dbReference>
<accession>A0ABN4AJG4</accession>
<dbReference type="Proteomes" id="UP000002875">
    <property type="component" value="Chromosome"/>
</dbReference>
<evidence type="ECO:0000313" key="3">
    <source>
        <dbReference type="Proteomes" id="UP000002875"/>
    </source>
</evidence>
<keyword evidence="3" id="KW-1185">Reference proteome</keyword>
<dbReference type="EMBL" id="CP002961">
    <property type="protein sequence ID" value="AFK02180.1"/>
    <property type="molecule type" value="Genomic_DNA"/>
</dbReference>
<feature type="domain" description="Amine oxidase" evidence="1">
    <location>
        <begin position="93"/>
        <end position="316"/>
    </location>
</feature>
<protein>
    <submittedName>
        <fullName evidence="2">Amine oxidase</fullName>
    </submittedName>
</protein>
<name>A0ABN4AJG4_EMTOG</name>
<dbReference type="Pfam" id="PF01593">
    <property type="entry name" value="Amino_oxidase"/>
    <property type="match status" value="1"/>
</dbReference>
<dbReference type="Gene3D" id="3.90.660.10">
    <property type="match status" value="1"/>
</dbReference>
<evidence type="ECO:0000259" key="1">
    <source>
        <dbReference type="Pfam" id="PF01593"/>
    </source>
</evidence>
<reference evidence="2 3" key="1">
    <citation type="submission" date="2011-07" db="EMBL/GenBank/DDBJ databases">
        <title>The complete genome of chromosome of Emticicia oligotrophica DSM 17448.</title>
        <authorList>
            <consortium name="US DOE Joint Genome Institute (JGI-PGF)"/>
            <person name="Lucas S."/>
            <person name="Han J."/>
            <person name="Lapidus A."/>
            <person name="Bruce D."/>
            <person name="Goodwin L."/>
            <person name="Pitluck S."/>
            <person name="Peters L."/>
            <person name="Kyrpides N."/>
            <person name="Mavromatis K."/>
            <person name="Ivanova N."/>
            <person name="Ovchinnikova G."/>
            <person name="Teshima H."/>
            <person name="Detter J.C."/>
            <person name="Tapia R."/>
            <person name="Han C."/>
            <person name="Land M."/>
            <person name="Hauser L."/>
            <person name="Markowitz V."/>
            <person name="Cheng J.-F."/>
            <person name="Hugenholtz P."/>
            <person name="Woyke T."/>
            <person name="Wu D."/>
            <person name="Tindall B."/>
            <person name="Pomrenke H."/>
            <person name="Brambilla E."/>
            <person name="Klenk H.-P."/>
            <person name="Eisen J.A."/>
        </authorList>
    </citation>
    <scope>NUCLEOTIDE SEQUENCE [LARGE SCALE GENOMIC DNA]</scope>
    <source>
        <strain evidence="2 3">DSM 17448</strain>
    </source>
</reference>
<proteinExistence type="predicted"/>
<sequence>MKNSCIIIGAGLSGLVAAHELVKNNWEVLVLDKGRGVGGRLATRRAAEAKFDHGAQYFSTKTPDFQSFAENLIQKQIAKEWQLQEGSANFRHARLIGIQGMSSIAKFLAEGLSIKLSEKVIHIEETNNGFSVKTEAGNSFEAKAIICTAPAPQAIELMTNSHLNFPEIAQLQQIKYHPCIAVMANLKEASNIPQPGGIAFENGPIAWIADNYQKGISPAYAITLHASPAFSSAHFDDDLMEVGKNLLKEVENLIPSDSIDSYQVHRWRYSLAYERLDENYLRAFTESPLIFAGDGFGIGSIEGAYLSGKSAAQDLIKT</sequence>
<organism evidence="2 3">
    <name type="scientific">Emticicia oligotrophica (strain DSM 17448 / CIP 109782 / MTCC 6937 / GPTSA100-15)</name>
    <dbReference type="NCBI Taxonomy" id="929562"/>
    <lineage>
        <taxon>Bacteria</taxon>
        <taxon>Pseudomonadati</taxon>
        <taxon>Bacteroidota</taxon>
        <taxon>Cytophagia</taxon>
        <taxon>Cytophagales</taxon>
        <taxon>Leadbetterellaceae</taxon>
        <taxon>Emticicia</taxon>
    </lineage>
</organism>
<dbReference type="RefSeq" id="WP_015027880.1">
    <property type="nucleotide sequence ID" value="NC_018748.1"/>
</dbReference>
<dbReference type="Pfam" id="PF13450">
    <property type="entry name" value="NAD_binding_8"/>
    <property type="match status" value="1"/>
</dbReference>
<dbReference type="InterPro" id="IPR002937">
    <property type="entry name" value="Amino_oxidase"/>
</dbReference>
<dbReference type="SUPFAM" id="SSF51905">
    <property type="entry name" value="FAD/NAD(P)-binding domain"/>
    <property type="match status" value="1"/>
</dbReference>